<dbReference type="PROSITE" id="PS50171">
    <property type="entry name" value="ZF_MATRIN"/>
    <property type="match status" value="1"/>
</dbReference>
<evidence type="ECO:0000256" key="1">
    <source>
        <dbReference type="ARBA" id="ARBA00004123"/>
    </source>
</evidence>
<dbReference type="Gene3D" id="3.30.160.60">
    <property type="entry name" value="Classic Zinc Finger"/>
    <property type="match status" value="1"/>
</dbReference>
<evidence type="ECO:0000256" key="6">
    <source>
        <dbReference type="SAM" id="MobiDB-lite"/>
    </source>
</evidence>
<accession>A0A3M6ZKF9</accession>
<dbReference type="InterPro" id="IPR013085">
    <property type="entry name" value="U1-CZ_Znf_C2H2"/>
</dbReference>
<keyword evidence="5" id="KW-0539">Nucleus</keyword>
<evidence type="ECO:0000256" key="3">
    <source>
        <dbReference type="ARBA" id="ARBA00022771"/>
    </source>
</evidence>
<dbReference type="InterPro" id="IPR036236">
    <property type="entry name" value="Znf_C2H2_sf"/>
</dbReference>
<dbReference type="Proteomes" id="UP000282582">
    <property type="component" value="Unassembled WGS sequence"/>
</dbReference>
<keyword evidence="4" id="KW-0862">Zinc</keyword>
<dbReference type="PANTHER" id="PTHR13173:SF10">
    <property type="entry name" value="WW DOMAIN-BINDING PROTEIN 4"/>
    <property type="match status" value="1"/>
</dbReference>
<dbReference type="GO" id="GO:0008270">
    <property type="term" value="F:zinc ion binding"/>
    <property type="evidence" value="ECO:0007669"/>
    <property type="project" value="UniProtKB-KW"/>
</dbReference>
<feature type="compositionally biased region" description="Gly residues" evidence="6">
    <location>
        <begin position="77"/>
        <end position="88"/>
    </location>
</feature>
<dbReference type="EMBL" id="QWIJ01000034">
    <property type="protein sequence ID" value="RMX89313.1"/>
    <property type="molecule type" value="Genomic_DNA"/>
</dbReference>
<protein>
    <recommendedName>
        <fullName evidence="7">Matrin-type domain-containing protein</fullName>
    </recommendedName>
</protein>
<evidence type="ECO:0000256" key="2">
    <source>
        <dbReference type="ARBA" id="ARBA00022723"/>
    </source>
</evidence>
<dbReference type="EMBL" id="QWIK01000030">
    <property type="protein sequence ID" value="RMY15609.1"/>
    <property type="molecule type" value="Genomic_DNA"/>
</dbReference>
<evidence type="ECO:0000313" key="9">
    <source>
        <dbReference type="EMBL" id="RMY15609.1"/>
    </source>
</evidence>
<comment type="caution">
    <text evidence="9">The sequence shown here is derived from an EMBL/GenBank/DDBJ whole genome shotgun (WGS) entry which is preliminary data.</text>
</comment>
<keyword evidence="2" id="KW-0479">Metal-binding</keyword>
<sequence length="297" mass="32576">MAEYWKSTPSYWCKFCSIYARDTTIERKNHEASGKHQNNIQRNLRELQKGKQREDRDQQRAKDEVARLNGIVSGQGKASGGGGGGDAGKTGILGVKDVGKAPAASSGSTLSASAQRKKHAEQLAAMGVELPEELKREVTGVGGWQTVSEKVVEEEQPWSLSDTKNEEESKEDVRDVISRGVRKRKPEGEDDEEELAPARKAWGSKFRQYPGAASEGNGEEEDLDALLSGVTAKKPKPEEVKKEESEDVKGEEPAEDKPLESIPDVNAPAAAPVKEEEEEEEEKPAPAVVFKKRKVKK</sequence>
<evidence type="ECO:0000313" key="10">
    <source>
        <dbReference type="Proteomes" id="UP000281245"/>
    </source>
</evidence>
<dbReference type="GO" id="GO:0071011">
    <property type="term" value="C:precatalytic spliceosome"/>
    <property type="evidence" value="ECO:0007669"/>
    <property type="project" value="TreeGrafter"/>
</dbReference>
<dbReference type="GO" id="GO:0003723">
    <property type="term" value="F:RNA binding"/>
    <property type="evidence" value="ECO:0007669"/>
    <property type="project" value="TreeGrafter"/>
</dbReference>
<feature type="region of interest" description="Disordered" evidence="6">
    <location>
        <begin position="46"/>
        <end position="89"/>
    </location>
</feature>
<feature type="domain" description="Matrin-type" evidence="7">
    <location>
        <begin position="11"/>
        <end position="42"/>
    </location>
</feature>
<comment type="subcellular location">
    <subcellularLocation>
        <location evidence="1">Nucleus</location>
    </subcellularLocation>
</comment>
<evidence type="ECO:0000256" key="5">
    <source>
        <dbReference type="ARBA" id="ARBA00023242"/>
    </source>
</evidence>
<dbReference type="InterPro" id="IPR000690">
    <property type="entry name" value="Matrin/U1-C_Znf_C2H2"/>
</dbReference>
<dbReference type="GO" id="GO:0000398">
    <property type="term" value="P:mRNA splicing, via spliceosome"/>
    <property type="evidence" value="ECO:0007669"/>
    <property type="project" value="InterPro"/>
</dbReference>
<dbReference type="SMART" id="SM00451">
    <property type="entry name" value="ZnF_U1"/>
    <property type="match status" value="1"/>
</dbReference>
<reference evidence="10 11" key="1">
    <citation type="journal article" date="2018" name="BMC Genomics">
        <title>Genomic evidence for intraspecific hybridization in a clonal and extremely halotolerant yeast.</title>
        <authorList>
            <person name="Gostincar C."/>
            <person name="Stajich J.E."/>
            <person name="Zupancic J."/>
            <person name="Zalar P."/>
            <person name="Gunde-Cimerman N."/>
        </authorList>
    </citation>
    <scope>NUCLEOTIDE SEQUENCE [LARGE SCALE GENOMIC DNA]</scope>
    <source>
        <strain evidence="9 11">EXF-6654</strain>
        <strain evidence="8 10">EXF-6656</strain>
    </source>
</reference>
<evidence type="ECO:0000259" key="7">
    <source>
        <dbReference type="PROSITE" id="PS50171"/>
    </source>
</evidence>
<gene>
    <name evidence="9" type="ORF">D0868_00779</name>
    <name evidence="8" type="ORF">D0869_00964</name>
</gene>
<feature type="region of interest" description="Disordered" evidence="6">
    <location>
        <begin position="140"/>
        <end position="297"/>
    </location>
</feature>
<evidence type="ECO:0000313" key="8">
    <source>
        <dbReference type="EMBL" id="RMX89313.1"/>
    </source>
</evidence>
<dbReference type="OrthoDB" id="191651at2759"/>
<dbReference type="AlphaFoldDB" id="A0A3M6ZKF9"/>
<dbReference type="InterPro" id="IPR003604">
    <property type="entry name" value="Matrin/U1-like-C_Znf_C2H2"/>
</dbReference>
<evidence type="ECO:0000313" key="11">
    <source>
        <dbReference type="Proteomes" id="UP000282582"/>
    </source>
</evidence>
<feature type="compositionally biased region" description="Basic and acidic residues" evidence="6">
    <location>
        <begin position="163"/>
        <end position="177"/>
    </location>
</feature>
<feature type="compositionally biased region" description="Basic and acidic residues" evidence="6">
    <location>
        <begin position="235"/>
        <end position="259"/>
    </location>
</feature>
<dbReference type="Proteomes" id="UP000281245">
    <property type="component" value="Unassembled WGS sequence"/>
</dbReference>
<dbReference type="InterPro" id="IPR040023">
    <property type="entry name" value="WBP4"/>
</dbReference>
<dbReference type="Pfam" id="PF06220">
    <property type="entry name" value="zf-U1"/>
    <property type="match status" value="1"/>
</dbReference>
<keyword evidence="3" id="KW-0863">Zinc-finger</keyword>
<organism evidence="9 11">
    <name type="scientific">Hortaea werneckii</name>
    <name type="common">Black yeast</name>
    <name type="synonym">Cladosporium werneckii</name>
    <dbReference type="NCBI Taxonomy" id="91943"/>
    <lineage>
        <taxon>Eukaryota</taxon>
        <taxon>Fungi</taxon>
        <taxon>Dikarya</taxon>
        <taxon>Ascomycota</taxon>
        <taxon>Pezizomycotina</taxon>
        <taxon>Dothideomycetes</taxon>
        <taxon>Dothideomycetidae</taxon>
        <taxon>Mycosphaerellales</taxon>
        <taxon>Teratosphaeriaceae</taxon>
        <taxon>Hortaea</taxon>
    </lineage>
</organism>
<evidence type="ECO:0000256" key="4">
    <source>
        <dbReference type="ARBA" id="ARBA00022833"/>
    </source>
</evidence>
<proteinExistence type="predicted"/>
<name>A0A3M6ZKF9_HORWE</name>
<dbReference type="SUPFAM" id="SSF57667">
    <property type="entry name" value="beta-beta-alpha zinc fingers"/>
    <property type="match status" value="1"/>
</dbReference>
<feature type="compositionally biased region" description="Basic and acidic residues" evidence="6">
    <location>
        <begin position="46"/>
        <end position="66"/>
    </location>
</feature>
<dbReference type="PANTHER" id="PTHR13173">
    <property type="entry name" value="WW DOMAIN BINDING PROTEIN 4"/>
    <property type="match status" value="1"/>
</dbReference>